<gene>
    <name evidence="1" type="ORF">M0812_04610</name>
</gene>
<dbReference type="GO" id="GO:0000387">
    <property type="term" value="P:spliceosomal snRNP assembly"/>
    <property type="evidence" value="ECO:0007669"/>
    <property type="project" value="TreeGrafter"/>
</dbReference>
<dbReference type="Pfam" id="PF11095">
    <property type="entry name" value="Gemin7"/>
    <property type="match status" value="1"/>
</dbReference>
<dbReference type="Gene3D" id="2.30.30.100">
    <property type="match status" value="1"/>
</dbReference>
<name>A0AAV8AFD1_9EUKA</name>
<reference evidence="1" key="1">
    <citation type="submission" date="2022-08" db="EMBL/GenBank/DDBJ databases">
        <title>Novel sulphate-reducing endosymbionts in the free-living metamonad Anaeramoeba.</title>
        <authorList>
            <person name="Jerlstrom-Hultqvist J."/>
            <person name="Cepicka I."/>
            <person name="Gallot-Lavallee L."/>
            <person name="Salas-Leiva D."/>
            <person name="Curtis B.A."/>
            <person name="Zahonova K."/>
            <person name="Pipaliya S."/>
            <person name="Dacks J."/>
            <person name="Roger A.J."/>
        </authorList>
    </citation>
    <scope>NUCLEOTIDE SEQUENCE</scope>
    <source>
        <strain evidence="1">Busselton2</strain>
    </source>
</reference>
<organism evidence="1 2">
    <name type="scientific">Anaeramoeba flamelloides</name>
    <dbReference type="NCBI Taxonomy" id="1746091"/>
    <lineage>
        <taxon>Eukaryota</taxon>
        <taxon>Metamonada</taxon>
        <taxon>Anaeramoebidae</taxon>
        <taxon>Anaeramoeba</taxon>
    </lineage>
</organism>
<proteinExistence type="predicted"/>
<dbReference type="PANTHER" id="PTHR14679">
    <property type="entry name" value="GEM-ASSOCIATED PROTEIN 7"/>
    <property type="match status" value="1"/>
</dbReference>
<comment type="caution">
    <text evidence="1">The sequence shown here is derived from an EMBL/GenBank/DDBJ whole genome shotgun (WGS) entry which is preliminary data.</text>
</comment>
<dbReference type="EMBL" id="JANTQA010000008">
    <property type="protein sequence ID" value="KAJ3452832.1"/>
    <property type="molecule type" value="Genomic_DNA"/>
</dbReference>
<dbReference type="Proteomes" id="UP001146793">
    <property type="component" value="Unassembled WGS sequence"/>
</dbReference>
<dbReference type="PANTHER" id="PTHR14679:SF1">
    <property type="entry name" value="GEM-ASSOCIATED PROTEIN 7"/>
    <property type="match status" value="1"/>
</dbReference>
<evidence type="ECO:0000313" key="2">
    <source>
        <dbReference type="Proteomes" id="UP001146793"/>
    </source>
</evidence>
<dbReference type="AlphaFoldDB" id="A0AAV8AFD1"/>
<sequence length="126" mass="15151">MYYILKKRKIFKSKIETYYQKKVTYFTKKNQLSQTISFFQNKMNSQEFNVFLRERSLNFWKSQKGKPSNIMMYTGIKVNGKFEEVDGKQTQFQFSDLLTQLGVYNETIIRGSDILFMEFPSQKEKN</sequence>
<accession>A0AAV8AFD1</accession>
<dbReference type="InterPro" id="IPR020338">
    <property type="entry name" value="SMN_gemin7"/>
</dbReference>
<evidence type="ECO:0000313" key="1">
    <source>
        <dbReference type="EMBL" id="KAJ3452832.1"/>
    </source>
</evidence>
<dbReference type="GO" id="GO:0034719">
    <property type="term" value="C:SMN-Sm protein complex"/>
    <property type="evidence" value="ECO:0007669"/>
    <property type="project" value="InterPro"/>
</dbReference>
<protein>
    <submittedName>
        <fullName evidence="1">Gem-associated protein</fullName>
    </submittedName>
</protein>